<keyword evidence="2" id="KW-1185">Reference proteome</keyword>
<sequence>MSALCTDCLTLGDERSFSNGGDVCDNCLPEDGPPECEHCGRDPLTVAETPGWLRDIGGLMHNQHQRLCYPCFNRDVDADIAAFAATHLGVIAGNGAHNVSFSISRNTYAVDGRQTGGLP</sequence>
<reference evidence="1 2" key="1">
    <citation type="submission" date="2021-05" db="EMBL/GenBank/DDBJ databases">
        <authorList>
            <person name="Bhalla S."/>
            <person name="Clase K."/>
            <person name="Cornely K."/>
            <person name="Forsyth M.H."/>
            <person name="Gosselin S."/>
            <person name="Jensen A."/>
            <person name="Nieto F."/>
            <person name="Tarbox B."/>
            <person name="Butela K.A."/>
            <person name="Garlena R.A."/>
            <person name="Russell D.A."/>
            <person name="Jacobs-Sera D."/>
            <person name="Hatfull G.F."/>
        </authorList>
    </citation>
    <scope>NUCLEOTIDE SEQUENCE [LARGE SCALE GENOMIC DNA]</scope>
</reference>
<protein>
    <submittedName>
        <fullName evidence="1">Uncharacterized protein</fullName>
    </submittedName>
</protein>
<proteinExistence type="predicted"/>
<name>A0AAE7VCT5_9CAUD</name>
<evidence type="ECO:0000313" key="2">
    <source>
        <dbReference type="Proteomes" id="UP000827554"/>
    </source>
</evidence>
<gene>
    <name evidence="1" type="primary">159</name>
    <name evidence="1" type="ORF">SEA_CAFASSO_159</name>
</gene>
<dbReference type="EMBL" id="MZ322021">
    <property type="protein sequence ID" value="QXN74374.1"/>
    <property type="molecule type" value="Genomic_DNA"/>
</dbReference>
<dbReference type="Proteomes" id="UP000827554">
    <property type="component" value="Segment"/>
</dbReference>
<organism evidence="1 2">
    <name type="scientific">Gordonia phage Cafasso</name>
    <dbReference type="NCBI Taxonomy" id="2851095"/>
    <lineage>
        <taxon>Viruses</taxon>
        <taxon>Duplodnaviria</taxon>
        <taxon>Heunggongvirae</taxon>
        <taxon>Uroviricota</taxon>
        <taxon>Caudoviricetes</taxon>
        <taxon>Kruegerviridae</taxon>
        <taxon>Cafassovirus</taxon>
        <taxon>Cafassovirus cafasso</taxon>
    </lineage>
</organism>
<evidence type="ECO:0000313" key="1">
    <source>
        <dbReference type="EMBL" id="QXN74374.1"/>
    </source>
</evidence>
<accession>A0AAE7VCT5</accession>